<evidence type="ECO:0000256" key="3">
    <source>
        <dbReference type="SAM" id="MobiDB-lite"/>
    </source>
</evidence>
<comment type="caution">
    <text evidence="6">The sequence shown here is derived from an EMBL/GenBank/DDBJ whole genome shotgun (WGS) entry which is preliminary data.</text>
</comment>
<evidence type="ECO:0000313" key="6">
    <source>
        <dbReference type="EMBL" id="ORX59694.1"/>
    </source>
</evidence>
<protein>
    <submittedName>
        <fullName evidence="6">DUF1014-domain-containing protein</fullName>
    </submittedName>
</protein>
<dbReference type="GO" id="GO:0005737">
    <property type="term" value="C:cytoplasm"/>
    <property type="evidence" value="ECO:0007669"/>
    <property type="project" value="EnsemblFungi"/>
</dbReference>
<feature type="compositionally biased region" description="Basic and acidic residues" evidence="3">
    <location>
        <begin position="49"/>
        <end position="77"/>
    </location>
</feature>
<sequence>MAKKGSNSKAEAAKDKKAAAKNEKDRAKAAQAEAAEADKWSQGAKKNNKKEEEADKKAAAAAKKAEAARLLAEEEKALGNAKPKISGADKKAAKKSAKVEQASTARRTIPEFSASNIDDALDLLSLNDSSSVKDKDVERHPERRFKAAYAAYLDREMPQLKQDNPGLRKTQLEQIAYKNFQKSPENPFNQTNVLNYNASTDDIKHHKDARRKDIEDRLAV</sequence>
<dbReference type="InterPro" id="IPR054414">
    <property type="entry name" value="Ccdc124/Oxs1_C"/>
</dbReference>
<dbReference type="STRING" id="101127.A0A1X2GRM1"/>
<dbReference type="InterPro" id="IPR010422">
    <property type="entry name" value="Ccdc124/Oxs1"/>
</dbReference>
<dbReference type="EMBL" id="MCGT01000005">
    <property type="protein sequence ID" value="ORX59694.1"/>
    <property type="molecule type" value="Genomic_DNA"/>
</dbReference>
<keyword evidence="2" id="KW-0175">Coiled coil</keyword>
<comment type="similarity">
    <text evidence="1">Belongs to the CCDC124 family.</text>
</comment>
<dbReference type="AlphaFoldDB" id="A0A1X2GRM1"/>
<evidence type="ECO:0000256" key="2">
    <source>
        <dbReference type="ARBA" id="ARBA00023054"/>
    </source>
</evidence>
<feature type="domain" description="Coiled-coil" evidence="4">
    <location>
        <begin position="111"/>
        <end position="190"/>
    </location>
</feature>
<dbReference type="GO" id="GO:0003713">
    <property type="term" value="F:transcription coactivator activity"/>
    <property type="evidence" value="ECO:0007669"/>
    <property type="project" value="EnsemblFungi"/>
</dbReference>
<name>A0A1X2GRM1_9FUNG</name>
<reference evidence="6 7" key="1">
    <citation type="submission" date="2016-07" db="EMBL/GenBank/DDBJ databases">
        <title>Pervasive Adenine N6-methylation of Active Genes in Fungi.</title>
        <authorList>
            <consortium name="DOE Joint Genome Institute"/>
            <person name="Mondo S.J."/>
            <person name="Dannebaum R.O."/>
            <person name="Kuo R.C."/>
            <person name="Labutti K."/>
            <person name="Haridas S."/>
            <person name="Kuo A."/>
            <person name="Salamov A."/>
            <person name="Ahrendt S.R."/>
            <person name="Lipzen A."/>
            <person name="Sullivan W."/>
            <person name="Andreopoulos W.B."/>
            <person name="Clum A."/>
            <person name="Lindquist E."/>
            <person name="Daum C."/>
            <person name="Ramamoorthy G.K."/>
            <person name="Gryganskyi A."/>
            <person name="Culley D."/>
            <person name="Magnuson J.K."/>
            <person name="James T.Y."/>
            <person name="O'Malley M.A."/>
            <person name="Stajich J.E."/>
            <person name="Spatafora J.W."/>
            <person name="Visel A."/>
            <person name="Grigoriev I.V."/>
        </authorList>
    </citation>
    <scope>NUCLEOTIDE SEQUENCE [LARGE SCALE GENOMIC DNA]</scope>
    <source>
        <strain evidence="6 7">NRRL 3301</strain>
    </source>
</reference>
<feature type="domain" description="LSO1/LSO2" evidence="5">
    <location>
        <begin position="8"/>
        <end position="75"/>
    </location>
</feature>
<evidence type="ECO:0000313" key="7">
    <source>
        <dbReference type="Proteomes" id="UP000242146"/>
    </source>
</evidence>
<dbReference type="Pfam" id="PF22048">
    <property type="entry name" value="LSO1_2-like"/>
    <property type="match status" value="1"/>
</dbReference>
<dbReference type="Pfam" id="PF06244">
    <property type="entry name" value="Ccdc124"/>
    <property type="match status" value="1"/>
</dbReference>
<dbReference type="InterPro" id="IPR054413">
    <property type="entry name" value="LSO1/2"/>
</dbReference>
<dbReference type="PANTHER" id="PTHR21680">
    <property type="entry name" value="COILED-COIL DOMAIN-CONTAINING PROTEIN 124"/>
    <property type="match status" value="1"/>
</dbReference>
<organism evidence="6 7">
    <name type="scientific">Hesseltinella vesiculosa</name>
    <dbReference type="NCBI Taxonomy" id="101127"/>
    <lineage>
        <taxon>Eukaryota</taxon>
        <taxon>Fungi</taxon>
        <taxon>Fungi incertae sedis</taxon>
        <taxon>Mucoromycota</taxon>
        <taxon>Mucoromycotina</taxon>
        <taxon>Mucoromycetes</taxon>
        <taxon>Mucorales</taxon>
        <taxon>Cunninghamellaceae</taxon>
        <taxon>Hesseltinella</taxon>
    </lineage>
</organism>
<dbReference type="GO" id="GO:0005634">
    <property type="term" value="C:nucleus"/>
    <property type="evidence" value="ECO:0007669"/>
    <property type="project" value="EnsemblFungi"/>
</dbReference>
<dbReference type="Proteomes" id="UP000242146">
    <property type="component" value="Unassembled WGS sequence"/>
</dbReference>
<accession>A0A1X2GRM1</accession>
<evidence type="ECO:0000256" key="1">
    <source>
        <dbReference type="ARBA" id="ARBA00008296"/>
    </source>
</evidence>
<dbReference type="OrthoDB" id="76412at2759"/>
<feature type="region of interest" description="Disordered" evidence="3">
    <location>
        <begin position="1"/>
        <end position="106"/>
    </location>
</feature>
<evidence type="ECO:0000259" key="5">
    <source>
        <dbReference type="Pfam" id="PF22048"/>
    </source>
</evidence>
<dbReference type="GO" id="GO:0006366">
    <property type="term" value="P:transcription by RNA polymerase II"/>
    <property type="evidence" value="ECO:0007669"/>
    <property type="project" value="EnsemblFungi"/>
</dbReference>
<evidence type="ECO:0000259" key="4">
    <source>
        <dbReference type="Pfam" id="PF06244"/>
    </source>
</evidence>
<proteinExistence type="inferred from homology"/>
<feature type="compositionally biased region" description="Basic and acidic residues" evidence="3">
    <location>
        <begin position="11"/>
        <end position="28"/>
    </location>
</feature>
<dbReference type="PANTHER" id="PTHR21680:SF0">
    <property type="entry name" value="COILED-COIL DOMAIN-CONTAINING PROTEIN 124"/>
    <property type="match status" value="1"/>
</dbReference>
<gene>
    <name evidence="6" type="ORF">DM01DRAFT_1381230</name>
</gene>
<keyword evidence="7" id="KW-1185">Reference proteome</keyword>
<dbReference type="GO" id="GO:0034599">
    <property type="term" value="P:cellular response to oxidative stress"/>
    <property type="evidence" value="ECO:0007669"/>
    <property type="project" value="EnsemblFungi"/>
</dbReference>